<accession>A0A4U0P472</accession>
<dbReference type="AlphaFoldDB" id="A0A4U0P472"/>
<evidence type="ECO:0008006" key="3">
    <source>
        <dbReference type="Google" id="ProtNLM"/>
    </source>
</evidence>
<dbReference type="Proteomes" id="UP000306808">
    <property type="component" value="Unassembled WGS sequence"/>
</dbReference>
<keyword evidence="2" id="KW-1185">Reference proteome</keyword>
<sequence>MIVNKEHILKARENWQKAAYNFKFEIITPYFISVKGSEKEVFAFVPAYGSSNGTIIELTSPPEYNTDKEIIEWASDNDLFCSFINVDNLLDYDEGYFVEILDDWIKYKNS</sequence>
<comment type="caution">
    <text evidence="1">The sequence shown here is derived from an EMBL/GenBank/DDBJ whole genome shotgun (WGS) entry which is preliminary data.</text>
</comment>
<dbReference type="OrthoDB" id="1492959at2"/>
<evidence type="ECO:0000313" key="1">
    <source>
        <dbReference type="EMBL" id="TJZ61990.1"/>
    </source>
</evidence>
<gene>
    <name evidence="1" type="ORF">FAZ15_05615</name>
</gene>
<dbReference type="RefSeq" id="WP_136900336.1">
    <property type="nucleotide sequence ID" value="NZ_SUME01000002.1"/>
</dbReference>
<organism evidence="1 2">
    <name type="scientific">Sphingobacterium olei</name>
    <dbReference type="NCBI Taxonomy" id="2571155"/>
    <lineage>
        <taxon>Bacteria</taxon>
        <taxon>Pseudomonadati</taxon>
        <taxon>Bacteroidota</taxon>
        <taxon>Sphingobacteriia</taxon>
        <taxon>Sphingobacteriales</taxon>
        <taxon>Sphingobacteriaceae</taxon>
        <taxon>Sphingobacterium</taxon>
    </lineage>
</organism>
<name>A0A4U0P472_9SPHI</name>
<protein>
    <recommendedName>
        <fullName evidence="3">DUF2750 domain-containing protein</fullName>
    </recommendedName>
</protein>
<reference evidence="1 2" key="1">
    <citation type="submission" date="2019-04" db="EMBL/GenBank/DDBJ databases">
        <title>Sphingobacterium olei sp. nov., isolated from oil-contaminated soil.</title>
        <authorList>
            <person name="Liu B."/>
        </authorList>
    </citation>
    <scope>NUCLEOTIDE SEQUENCE [LARGE SCALE GENOMIC DNA]</scope>
    <source>
        <strain evidence="1 2">HAL-9</strain>
    </source>
</reference>
<dbReference type="EMBL" id="SUME01000002">
    <property type="protein sequence ID" value="TJZ61990.1"/>
    <property type="molecule type" value="Genomic_DNA"/>
</dbReference>
<evidence type="ECO:0000313" key="2">
    <source>
        <dbReference type="Proteomes" id="UP000306808"/>
    </source>
</evidence>
<proteinExistence type="predicted"/>